<evidence type="ECO:0000313" key="1">
    <source>
        <dbReference type="EMBL" id="CAG8904527.1"/>
    </source>
</evidence>
<dbReference type="Proteomes" id="UP001154252">
    <property type="component" value="Unassembled WGS sequence"/>
</dbReference>
<organism evidence="1 2">
    <name type="scientific">Penicillium egyptiacum</name>
    <dbReference type="NCBI Taxonomy" id="1303716"/>
    <lineage>
        <taxon>Eukaryota</taxon>
        <taxon>Fungi</taxon>
        <taxon>Dikarya</taxon>
        <taxon>Ascomycota</taxon>
        <taxon>Pezizomycotina</taxon>
        <taxon>Eurotiomycetes</taxon>
        <taxon>Eurotiomycetidae</taxon>
        <taxon>Eurotiales</taxon>
        <taxon>Aspergillaceae</taxon>
        <taxon>Penicillium</taxon>
    </lineage>
</organism>
<proteinExistence type="predicted"/>
<evidence type="ECO:0000313" key="2">
    <source>
        <dbReference type="Proteomes" id="UP001154252"/>
    </source>
</evidence>
<protein>
    <submittedName>
        <fullName evidence="1">Uncharacterized protein</fullName>
    </submittedName>
</protein>
<accession>A0A9W4KJE3</accession>
<dbReference type="OrthoDB" id="16820at2759"/>
<name>A0A9W4KJE3_9EURO</name>
<gene>
    <name evidence="1" type="ORF">PEGY_LOCUS7833</name>
</gene>
<reference evidence="1" key="1">
    <citation type="submission" date="2021-07" db="EMBL/GenBank/DDBJ databases">
        <authorList>
            <person name="Branca A.L. A."/>
        </authorList>
    </citation>
    <scope>NUCLEOTIDE SEQUENCE</scope>
</reference>
<dbReference type="EMBL" id="CAJVRC010000884">
    <property type="protein sequence ID" value="CAG8904527.1"/>
    <property type="molecule type" value="Genomic_DNA"/>
</dbReference>
<dbReference type="AlphaFoldDB" id="A0A9W4KJE3"/>
<comment type="caution">
    <text evidence="1">The sequence shown here is derived from an EMBL/GenBank/DDBJ whole genome shotgun (WGS) entry which is preliminary data.</text>
</comment>
<keyword evidence="2" id="KW-1185">Reference proteome</keyword>
<sequence length="102" mass="11789">MAFVNSRLLNATSDWDAIMKDAKTVRLRFPKWVFKHYVYEKYGEAFAPLHILSLVLSLRIPTSPQDISLYPGQLKTSIRISEKERKLSSRWMETGLKVSATD</sequence>